<dbReference type="OrthoDB" id="2678890at2"/>
<dbReference type="EMBL" id="FOMT01000003">
    <property type="protein sequence ID" value="SFE46195.1"/>
    <property type="molecule type" value="Genomic_DNA"/>
</dbReference>
<reference evidence="2" key="1">
    <citation type="submission" date="2016-10" db="EMBL/GenBank/DDBJ databases">
        <authorList>
            <person name="Varghese N."/>
            <person name="Submissions S."/>
        </authorList>
    </citation>
    <scope>NUCLEOTIDE SEQUENCE [LARGE SCALE GENOMIC DNA]</scope>
    <source>
        <strain evidence="2">CGMCC 1.10784</strain>
    </source>
</reference>
<organism evidence="1 2">
    <name type="scientific">Paenibacillus catalpae</name>
    <dbReference type="NCBI Taxonomy" id="1045775"/>
    <lineage>
        <taxon>Bacteria</taxon>
        <taxon>Bacillati</taxon>
        <taxon>Bacillota</taxon>
        <taxon>Bacilli</taxon>
        <taxon>Bacillales</taxon>
        <taxon>Paenibacillaceae</taxon>
        <taxon>Paenibacillus</taxon>
    </lineage>
</organism>
<dbReference type="STRING" id="1045775.SAMN05216378_3201"/>
<dbReference type="AlphaFoldDB" id="A0A1I2AQ85"/>
<protein>
    <submittedName>
        <fullName evidence="1">Uncharacterized protein</fullName>
    </submittedName>
</protein>
<dbReference type="RefSeq" id="WP_091186858.1">
    <property type="nucleotide sequence ID" value="NZ_FOMT01000003.1"/>
</dbReference>
<evidence type="ECO:0000313" key="2">
    <source>
        <dbReference type="Proteomes" id="UP000198855"/>
    </source>
</evidence>
<sequence length="100" mass="11460">MEIIQLKDIEIVYQQQMKELPFQSAELVLVSDYGSRLWYVDVNGVEDAELLQWFGQSEDIRVELYATAKDGRTFNGTAYLHPNEPHQAAALRGDGELRET</sequence>
<dbReference type="Proteomes" id="UP000198855">
    <property type="component" value="Unassembled WGS sequence"/>
</dbReference>
<evidence type="ECO:0000313" key="1">
    <source>
        <dbReference type="EMBL" id="SFE46195.1"/>
    </source>
</evidence>
<gene>
    <name evidence="1" type="ORF">SAMN05216378_3201</name>
</gene>
<proteinExistence type="predicted"/>
<accession>A0A1I2AQ85</accession>
<name>A0A1I2AQ85_9BACL</name>
<keyword evidence="2" id="KW-1185">Reference proteome</keyword>